<dbReference type="Proteomes" id="UP000245464">
    <property type="component" value="Chromosome 9"/>
</dbReference>
<dbReference type="OrthoDB" id="5341924at2759"/>
<gene>
    <name evidence="3" type="ORF">Ptr86124_002689</name>
    <name evidence="2" type="ORF">PtrM4_149360</name>
</gene>
<feature type="region of interest" description="Disordered" evidence="1">
    <location>
        <begin position="43"/>
        <end position="67"/>
    </location>
</feature>
<evidence type="ECO:0000256" key="1">
    <source>
        <dbReference type="SAM" id="MobiDB-lite"/>
    </source>
</evidence>
<comment type="caution">
    <text evidence="3">The sequence shown here is derived from an EMBL/GenBank/DDBJ whole genome shotgun (WGS) entry which is preliminary data.</text>
</comment>
<dbReference type="Proteomes" id="UP000249757">
    <property type="component" value="Unassembled WGS sequence"/>
</dbReference>
<evidence type="ECO:0000313" key="3">
    <source>
        <dbReference type="EMBL" id="KAI1519561.1"/>
    </source>
</evidence>
<proteinExistence type="predicted"/>
<feature type="compositionally biased region" description="Polar residues" evidence="1">
    <location>
        <begin position="58"/>
        <end position="67"/>
    </location>
</feature>
<protein>
    <submittedName>
        <fullName evidence="3">Uncharacterized protein</fullName>
    </submittedName>
</protein>
<accession>A0A2W1HPX9</accession>
<name>A0A2W1HPX9_9PLEO</name>
<reference evidence="3" key="2">
    <citation type="submission" date="2021-05" db="EMBL/GenBank/DDBJ databases">
        <authorList>
            <person name="Moolhuijzen P.M."/>
            <person name="Moffat C.S."/>
        </authorList>
    </citation>
    <scope>NUCLEOTIDE SEQUENCE</scope>
    <source>
        <strain evidence="3">86-124</strain>
    </source>
</reference>
<keyword evidence="4" id="KW-1185">Reference proteome</keyword>
<reference evidence="2" key="1">
    <citation type="journal article" date="2018" name="BMC Genomics">
        <title>Comparative genomics of the wheat fungal pathogen Pyrenophora tritici-repentis reveals chromosomal variations and genome plasticity.</title>
        <authorList>
            <person name="Moolhuijzen P."/>
            <person name="See P.T."/>
            <person name="Hane J.K."/>
            <person name="Shi G."/>
            <person name="Liu Z."/>
            <person name="Oliver R.P."/>
            <person name="Moffat C.S."/>
        </authorList>
    </citation>
    <scope>NUCLEOTIDE SEQUENCE [LARGE SCALE GENOMIC DNA]</scope>
    <source>
        <strain evidence="2">M4</strain>
    </source>
</reference>
<dbReference type="OMA" id="WLELILW"/>
<dbReference type="EMBL" id="NQIK02000009">
    <property type="protein sequence ID" value="KAF7566616.1"/>
    <property type="molecule type" value="Genomic_DNA"/>
</dbReference>
<evidence type="ECO:0000313" key="2">
    <source>
        <dbReference type="EMBL" id="KAF7566616.1"/>
    </source>
</evidence>
<sequence length="994" mass="112262">MSAAHTCFRRILTQAFRPSARGVATSCSVPAFLVPTLARPSKRTFTSRKRRSQDEHTFTQSPAQHTQDAIFQELPPKPSEYIPSSIPFPPTETRSHVDAWFNVIDPFLPTPLRHNPADIPEIPVTSLDLAIFLNTAHDASVDILDHLWQRGLWQNLIWMVKKLVEHEQESVDLTSQLVHHPSQTWKGSEGQSLQLLTKRPIRLERAHPLSKLNLTLDVLASSPDSIKYKSVSIKRAMGLVWRTLGNMILTAAEQSNHGQDTIMPYVLEIVAHLHHLGLMPDSVYTYRAHEDKTALQQPPTLHMLSSKILTALSDATWKAHEASVKTAKERANAHYFLGHEIPGSRYKVQVTEVAPELWLELVLWSCLYGGWILDGTAILERLATKQGDHSWGLISWREIMEAEQKKMPLSKRIWSLLPMNDNASASAEDRARTRRTISSEIVTAFVDGLVNQMRVGVGSRGVDPECLITSIKTLKGLMDMNNLSLGSSAWDSIMARLLESGGFVPEKRPELLLRIVELAPGFGAEVSAANASSTAETEVPYFFEPTTLTLSLLHRAMRTFLANGDIKSAVTTLELLQGYADDNKQKSVQRFFELLRSIPQLRYNEPFTSQLPPVEFPAFDIKLPVPLLARLLDSVTEAKLYDLGRWLLFSEDLDGPLIGRELYGHRNISASIIRFGTLAGENDLVLDVIKRVGIWNEQLQQQRMPADILISLLCCQIQLRRWEAVRGIQSYIEETSLLRFKPRSIILSTFVSELLRTSSGTEDEILLAQEAFTELLFAWEEIIMRETRYELYSILSIMSTVDESWKTYGSQFLAFSLRQEVKLSADDFNRLLAGILDGYGSSKGKAVVENWCYKPPKTFEPYRSPGGLPTMPRYRVTKVDSYENRPDDIELVQDSEARIVLQGRVHLNRQTVWTIIRKVEEEVGIKREGGKDLEEATRIEVRDTLQWAARLLYYLGFNYEDIMRDLGNLGLLAEIDGPAALELTGHIEGADQVP</sequence>
<organism evidence="3 4">
    <name type="scientific">Pyrenophora tritici-repentis</name>
    <dbReference type="NCBI Taxonomy" id="45151"/>
    <lineage>
        <taxon>Eukaryota</taxon>
        <taxon>Fungi</taxon>
        <taxon>Dikarya</taxon>
        <taxon>Ascomycota</taxon>
        <taxon>Pezizomycotina</taxon>
        <taxon>Dothideomycetes</taxon>
        <taxon>Pleosporomycetidae</taxon>
        <taxon>Pleosporales</taxon>
        <taxon>Pleosporineae</taxon>
        <taxon>Pleosporaceae</taxon>
        <taxon>Pyrenophora</taxon>
    </lineage>
</organism>
<reference evidence="4" key="4">
    <citation type="journal article" date="2022" name="Microb. Genom.">
        <title>A global pangenome for the wheat fungal pathogen Pyrenophora tritici-repentis and prediction of effector protein structural homology.</title>
        <authorList>
            <person name="Moolhuijzen P.M."/>
            <person name="See P.T."/>
            <person name="Shi G."/>
            <person name="Powell H.R."/>
            <person name="Cockram J."/>
            <person name="Jorgensen L.N."/>
            <person name="Benslimane H."/>
            <person name="Strelkov S.E."/>
            <person name="Turner J."/>
            <person name="Liu Z."/>
            <person name="Moffat C.S."/>
        </authorList>
    </citation>
    <scope>NUCLEOTIDE SEQUENCE [LARGE SCALE GENOMIC DNA]</scope>
</reference>
<dbReference type="AlphaFoldDB" id="A0A2W1HPX9"/>
<dbReference type="EMBL" id="NRDI02000002">
    <property type="protein sequence ID" value="KAI1519561.1"/>
    <property type="molecule type" value="Genomic_DNA"/>
</dbReference>
<reference evidence="3" key="3">
    <citation type="journal article" date="2022" name="bioRxiv">
        <title>A global pangenome for the wheat fungal pathogen Pyrenophora tritici-repentis and prediction of effector protein structural homology.</title>
        <authorList>
            <person name="Moolhuijzen P."/>
            <person name="See P.T."/>
            <person name="Shi G."/>
            <person name="Powell H.R."/>
            <person name="Cockram J."/>
            <person name="Jorgensen L.N."/>
            <person name="Benslimane H."/>
            <person name="Strelkov S.E."/>
            <person name="Turner J."/>
            <person name="Liu Z."/>
            <person name="Moffat C.S."/>
        </authorList>
    </citation>
    <scope>NUCLEOTIDE SEQUENCE</scope>
    <source>
        <strain evidence="3">86-124</strain>
    </source>
</reference>
<evidence type="ECO:0000313" key="4">
    <source>
        <dbReference type="Proteomes" id="UP000249757"/>
    </source>
</evidence>